<accession>A0A164X292</accession>
<name>A0A164X292_9AGAM</name>
<reference evidence="2 3" key="1">
    <citation type="journal article" date="2016" name="Mol. Biol. Evol.">
        <title>Comparative Genomics of Early-Diverging Mushroom-Forming Fungi Provides Insights into the Origins of Lignocellulose Decay Capabilities.</title>
        <authorList>
            <person name="Nagy L.G."/>
            <person name="Riley R."/>
            <person name="Tritt A."/>
            <person name="Adam C."/>
            <person name="Daum C."/>
            <person name="Floudas D."/>
            <person name="Sun H."/>
            <person name="Yadav J.S."/>
            <person name="Pangilinan J."/>
            <person name="Larsson K.H."/>
            <person name="Matsuura K."/>
            <person name="Barry K."/>
            <person name="Labutti K."/>
            <person name="Kuo R."/>
            <person name="Ohm R.A."/>
            <person name="Bhattacharya S.S."/>
            <person name="Shirouzu T."/>
            <person name="Yoshinaga Y."/>
            <person name="Martin F.M."/>
            <person name="Grigoriev I.V."/>
            <person name="Hibbett D.S."/>
        </authorList>
    </citation>
    <scope>NUCLEOTIDE SEQUENCE [LARGE SCALE GENOMIC DNA]</scope>
    <source>
        <strain evidence="2 3">HHB9708</strain>
    </source>
</reference>
<feature type="region of interest" description="Disordered" evidence="1">
    <location>
        <begin position="1"/>
        <end position="52"/>
    </location>
</feature>
<organism evidence="2 3">
    <name type="scientific">Sistotremastrum niveocremeum HHB9708</name>
    <dbReference type="NCBI Taxonomy" id="1314777"/>
    <lineage>
        <taxon>Eukaryota</taxon>
        <taxon>Fungi</taxon>
        <taxon>Dikarya</taxon>
        <taxon>Basidiomycota</taxon>
        <taxon>Agaricomycotina</taxon>
        <taxon>Agaricomycetes</taxon>
        <taxon>Sistotremastrales</taxon>
        <taxon>Sistotremastraceae</taxon>
        <taxon>Sertulicium</taxon>
        <taxon>Sertulicium niveocremeum</taxon>
    </lineage>
</organism>
<sequence length="186" mass="21356">MPASRNTPSFRKHALPAKSNDDTLTHGVVIPTPKSLPAATETPYNQPVKHRAARQPDFLSEIDMDRVKKLVEKNKILYARLASESGMTVHEWHDNINKDCDEDPIARKKKMDVLESWRATVYKYSEGEVPEKTVWDAKTVESLSPVFLTEKVYMHHSQSHLLTLTSNRTRSRLFNARLDTISHQQH</sequence>
<dbReference type="AlphaFoldDB" id="A0A164X292"/>
<protein>
    <submittedName>
        <fullName evidence="2">Uncharacterized protein</fullName>
    </submittedName>
</protein>
<evidence type="ECO:0000256" key="1">
    <source>
        <dbReference type="SAM" id="MobiDB-lite"/>
    </source>
</evidence>
<evidence type="ECO:0000313" key="3">
    <source>
        <dbReference type="Proteomes" id="UP000076722"/>
    </source>
</evidence>
<dbReference type="EMBL" id="KV419401">
    <property type="protein sequence ID" value="KZS95565.1"/>
    <property type="molecule type" value="Genomic_DNA"/>
</dbReference>
<evidence type="ECO:0000313" key="2">
    <source>
        <dbReference type="EMBL" id="KZS95565.1"/>
    </source>
</evidence>
<gene>
    <name evidence="2" type="ORF">SISNIDRAFT_452224</name>
</gene>
<proteinExistence type="predicted"/>
<keyword evidence="3" id="KW-1185">Reference proteome</keyword>
<dbReference type="Proteomes" id="UP000076722">
    <property type="component" value="Unassembled WGS sequence"/>
</dbReference>